<dbReference type="AlphaFoldDB" id="A0A193BV05"/>
<protein>
    <submittedName>
        <fullName evidence="1">Uncharacterized protein</fullName>
    </submittedName>
</protein>
<evidence type="ECO:0000313" key="1">
    <source>
        <dbReference type="EMBL" id="ANN16004.1"/>
    </source>
</evidence>
<dbReference type="RefSeq" id="WP_044851012.1">
    <property type="nucleotide sequence ID" value="NZ_CP016174.1"/>
</dbReference>
<dbReference type="STRING" id="31958.SD37_10365"/>
<evidence type="ECO:0000313" key="2">
    <source>
        <dbReference type="Proteomes" id="UP000093695"/>
    </source>
</evidence>
<proteinExistence type="predicted"/>
<keyword evidence="2" id="KW-1185">Reference proteome</keyword>
<name>A0A193BV05_AMYOR</name>
<dbReference type="KEGG" id="aori:SD37_10365"/>
<dbReference type="Proteomes" id="UP000093695">
    <property type="component" value="Chromosome"/>
</dbReference>
<accession>A0A193BV05</accession>
<organism evidence="1 2">
    <name type="scientific">Amycolatopsis orientalis</name>
    <name type="common">Nocardia orientalis</name>
    <dbReference type="NCBI Taxonomy" id="31958"/>
    <lineage>
        <taxon>Bacteria</taxon>
        <taxon>Bacillati</taxon>
        <taxon>Actinomycetota</taxon>
        <taxon>Actinomycetes</taxon>
        <taxon>Pseudonocardiales</taxon>
        <taxon>Pseudonocardiaceae</taxon>
        <taxon>Amycolatopsis</taxon>
    </lineage>
</organism>
<gene>
    <name evidence="1" type="ORF">SD37_10365</name>
</gene>
<dbReference type="EMBL" id="CP016174">
    <property type="protein sequence ID" value="ANN16004.1"/>
    <property type="molecule type" value="Genomic_DNA"/>
</dbReference>
<sequence>MSAGDVTAAHPARIDRVLDAQHPYFYLSENTTLINPRLSTWTGMVTAASGKLKLQVPWTAKQVRVVTEICDGGPEELIEHYDDVIEFGYRSATGSAAVLDWSQTLMSPVDLPGPGDYCLRYHVRDLSRESEEAGIERGPMAEALVQLWPSKLSEKKELRITGTFGNFWHPGSRLRSVWDGL</sequence>
<reference evidence="1 2" key="1">
    <citation type="journal article" date="2015" name="Genome Announc.">
        <title>Draft Genome Sequence of Norvancomycin-Producing Strain Amycolatopsis orientalis CPCC200066.</title>
        <authorList>
            <person name="Lei X."/>
            <person name="Yuan F."/>
            <person name="Shi Y."/>
            <person name="Li X."/>
            <person name="Wang L."/>
            <person name="Hong B."/>
        </authorList>
    </citation>
    <scope>NUCLEOTIDE SEQUENCE [LARGE SCALE GENOMIC DNA]</scope>
    <source>
        <strain evidence="1 2">B-37</strain>
    </source>
</reference>